<gene>
    <name evidence="1" type="ORF">CgunFtcFv8_000078</name>
</gene>
<proteinExistence type="predicted"/>
<dbReference type="AlphaFoldDB" id="A0AAN8DLB1"/>
<dbReference type="Proteomes" id="UP001331515">
    <property type="component" value="Unassembled WGS sequence"/>
</dbReference>
<sequence>MVVAPKALLQKSLHAHAPHYLSDLLRPHAPPRNLRYSDSGLLIAPRTNLRSFGDRAFSVAAPTLWNAAEICNIPTLDAFKRALKSHLFAKAFNP</sequence>
<organism evidence="1 2">
    <name type="scientific">Champsocephalus gunnari</name>
    <name type="common">Mackerel icefish</name>
    <dbReference type="NCBI Taxonomy" id="52237"/>
    <lineage>
        <taxon>Eukaryota</taxon>
        <taxon>Metazoa</taxon>
        <taxon>Chordata</taxon>
        <taxon>Craniata</taxon>
        <taxon>Vertebrata</taxon>
        <taxon>Euteleostomi</taxon>
        <taxon>Actinopterygii</taxon>
        <taxon>Neopterygii</taxon>
        <taxon>Teleostei</taxon>
        <taxon>Neoteleostei</taxon>
        <taxon>Acanthomorphata</taxon>
        <taxon>Eupercaria</taxon>
        <taxon>Perciformes</taxon>
        <taxon>Notothenioidei</taxon>
        <taxon>Channichthyidae</taxon>
        <taxon>Champsocephalus</taxon>
    </lineage>
</organism>
<comment type="caution">
    <text evidence="1">The sequence shown here is derived from an EMBL/GenBank/DDBJ whole genome shotgun (WGS) entry which is preliminary data.</text>
</comment>
<evidence type="ECO:0000313" key="2">
    <source>
        <dbReference type="Proteomes" id="UP001331515"/>
    </source>
</evidence>
<evidence type="ECO:0000313" key="1">
    <source>
        <dbReference type="EMBL" id="KAK5923073.1"/>
    </source>
</evidence>
<protein>
    <submittedName>
        <fullName evidence="1">Uncharacterized protein</fullName>
    </submittedName>
</protein>
<keyword evidence="2" id="KW-1185">Reference proteome</keyword>
<dbReference type="EMBL" id="JAURVH010001521">
    <property type="protein sequence ID" value="KAK5923073.1"/>
    <property type="molecule type" value="Genomic_DNA"/>
</dbReference>
<name>A0AAN8DLB1_CHAGU</name>
<reference evidence="1 2" key="1">
    <citation type="journal article" date="2023" name="Mol. Biol. Evol.">
        <title>Genomics of Secondarily Temperate Adaptation in the Only Non-Antarctic Icefish.</title>
        <authorList>
            <person name="Rivera-Colon A.G."/>
            <person name="Rayamajhi N."/>
            <person name="Minhas B.F."/>
            <person name="Madrigal G."/>
            <person name="Bilyk K.T."/>
            <person name="Yoon V."/>
            <person name="Hune M."/>
            <person name="Gregory S."/>
            <person name="Cheng C.H.C."/>
            <person name="Catchen J.M."/>
        </authorList>
    </citation>
    <scope>NUCLEOTIDE SEQUENCE [LARGE SCALE GENOMIC DNA]</scope>
    <source>
        <tissue evidence="1">White muscle</tissue>
    </source>
</reference>
<accession>A0AAN8DLB1</accession>